<dbReference type="PROSITE" id="PS00893">
    <property type="entry name" value="NUDIX_BOX"/>
    <property type="match status" value="1"/>
</dbReference>
<dbReference type="InterPro" id="IPR015797">
    <property type="entry name" value="NUDIX_hydrolase-like_dom_sf"/>
</dbReference>
<comment type="cofactor">
    <cofactor evidence="1 6">
        <name>Mg(2+)</name>
        <dbReference type="ChEBI" id="CHEBI:18420"/>
    </cofactor>
</comment>
<evidence type="ECO:0000259" key="7">
    <source>
        <dbReference type="PROSITE" id="PS51462"/>
    </source>
</evidence>
<evidence type="ECO:0000256" key="1">
    <source>
        <dbReference type="ARBA" id="ARBA00001946"/>
    </source>
</evidence>
<evidence type="ECO:0000256" key="6">
    <source>
        <dbReference type="RuleBase" id="RU364043"/>
    </source>
</evidence>
<dbReference type="RefSeq" id="WP_248955338.1">
    <property type="nucleotide sequence ID" value="NZ_JAKIKU010000003.1"/>
</dbReference>
<dbReference type="GO" id="GO:0016787">
    <property type="term" value="F:hydrolase activity"/>
    <property type="evidence" value="ECO:0007669"/>
    <property type="project" value="UniProtKB-KW"/>
</dbReference>
<protein>
    <recommendedName>
        <fullName evidence="4 6">Phosphatase NudJ</fullName>
        <ecNumber evidence="6">3.6.1.-</ecNumber>
    </recommendedName>
</protein>
<dbReference type="Pfam" id="PF00293">
    <property type="entry name" value="NUDIX"/>
    <property type="match status" value="1"/>
</dbReference>
<dbReference type="EC" id="3.6.1.-" evidence="6"/>
<evidence type="ECO:0000256" key="3">
    <source>
        <dbReference type="ARBA" id="ARBA00011245"/>
    </source>
</evidence>
<keyword evidence="9" id="KW-1185">Reference proteome</keyword>
<dbReference type="InterPro" id="IPR033713">
    <property type="entry name" value="NudJ"/>
</dbReference>
<accession>A0ABT0KN78</accession>
<keyword evidence="5 6" id="KW-0378">Hydrolase</keyword>
<dbReference type="Proteomes" id="UP001202134">
    <property type="component" value="Unassembled WGS sequence"/>
</dbReference>
<proteinExistence type="inferred from homology"/>
<evidence type="ECO:0000256" key="4">
    <source>
        <dbReference type="ARBA" id="ARBA00015552"/>
    </source>
</evidence>
<evidence type="ECO:0000313" key="8">
    <source>
        <dbReference type="EMBL" id="MCL1045203.1"/>
    </source>
</evidence>
<dbReference type="PROSITE" id="PS51462">
    <property type="entry name" value="NUDIX"/>
    <property type="match status" value="1"/>
</dbReference>
<comment type="caution">
    <text evidence="8">The sequence shown here is derived from an EMBL/GenBank/DDBJ whole genome shotgun (WGS) entry which is preliminary data.</text>
</comment>
<evidence type="ECO:0000256" key="2">
    <source>
        <dbReference type="ARBA" id="ARBA00007608"/>
    </source>
</evidence>
<dbReference type="InterPro" id="IPR020084">
    <property type="entry name" value="NUDIX_hydrolase_CS"/>
</dbReference>
<dbReference type="EMBL" id="JAKIKU010000003">
    <property type="protein sequence ID" value="MCL1045203.1"/>
    <property type="molecule type" value="Genomic_DNA"/>
</dbReference>
<dbReference type="PANTHER" id="PTHR43222">
    <property type="entry name" value="NUDIX HYDROLASE 23"/>
    <property type="match status" value="1"/>
</dbReference>
<dbReference type="CDD" id="cd03675">
    <property type="entry name" value="NUDIX_Hydrolase"/>
    <property type="match status" value="1"/>
</dbReference>
<comment type="similarity">
    <text evidence="2 6">Belongs to the Nudix hydrolase family. NudJ subfamily.</text>
</comment>
<name>A0ABT0KN78_9GAMM</name>
<dbReference type="PANTHER" id="PTHR43222:SF11">
    <property type="entry name" value="PHOSPHATASE NUDJ"/>
    <property type="match status" value="1"/>
</dbReference>
<reference evidence="8 9" key="1">
    <citation type="submission" date="2022-01" db="EMBL/GenBank/DDBJ databases">
        <title>Whole genome-based taxonomy of the Shewanellaceae.</title>
        <authorList>
            <person name="Martin-Rodriguez A.J."/>
        </authorList>
    </citation>
    <scope>NUCLEOTIDE SEQUENCE [LARGE SCALE GENOMIC DNA]</scope>
    <source>
        <strain evidence="8 9">DSM 24955</strain>
    </source>
</reference>
<evidence type="ECO:0000313" key="9">
    <source>
        <dbReference type="Proteomes" id="UP001202134"/>
    </source>
</evidence>
<sequence>MTKERYKPNTTVACVIHCQNKFLFVEEIIDGETRFNQPAGHIEAQESIPEACKREVKEETGLDIELLGIIGVYQFSPNEQLSFVRFTFAAETKNLIICQPLDKDILACHWFTLDEIKARKHQLRSPLVIKSIEDFLHKAHSPLSLINSDLQIIADNNNA</sequence>
<comment type="subunit">
    <text evidence="3 6">Monomer.</text>
</comment>
<dbReference type="InterPro" id="IPR000086">
    <property type="entry name" value="NUDIX_hydrolase_dom"/>
</dbReference>
<gene>
    <name evidence="6" type="primary">nudJ</name>
    <name evidence="8" type="ORF">L2737_07665</name>
</gene>
<organism evidence="8 9">
    <name type="scientific">Shewanella electrodiphila</name>
    <dbReference type="NCBI Taxonomy" id="934143"/>
    <lineage>
        <taxon>Bacteria</taxon>
        <taxon>Pseudomonadati</taxon>
        <taxon>Pseudomonadota</taxon>
        <taxon>Gammaproteobacteria</taxon>
        <taxon>Alteromonadales</taxon>
        <taxon>Shewanellaceae</taxon>
        <taxon>Shewanella</taxon>
    </lineage>
</organism>
<evidence type="ECO:0000256" key="5">
    <source>
        <dbReference type="ARBA" id="ARBA00022801"/>
    </source>
</evidence>
<keyword evidence="6" id="KW-0460">Magnesium</keyword>
<dbReference type="SUPFAM" id="SSF55811">
    <property type="entry name" value="Nudix"/>
    <property type="match status" value="1"/>
</dbReference>
<feature type="domain" description="Nudix hydrolase" evidence="7">
    <location>
        <begin position="7"/>
        <end position="136"/>
    </location>
</feature>
<dbReference type="Gene3D" id="3.90.79.10">
    <property type="entry name" value="Nucleoside Triphosphate Pyrophosphohydrolase"/>
    <property type="match status" value="1"/>
</dbReference>